<accession>A0ABM0LY75</accession>
<evidence type="ECO:0000313" key="2">
    <source>
        <dbReference type="Proteomes" id="UP000694865"/>
    </source>
</evidence>
<feature type="compositionally biased region" description="Basic and acidic residues" evidence="1">
    <location>
        <begin position="335"/>
        <end position="344"/>
    </location>
</feature>
<keyword evidence="2" id="KW-1185">Reference proteome</keyword>
<feature type="compositionally biased region" description="Basic and acidic residues" evidence="1">
    <location>
        <begin position="113"/>
        <end position="135"/>
    </location>
</feature>
<proteinExistence type="predicted"/>
<feature type="compositionally biased region" description="Basic and acidic residues" evidence="1">
    <location>
        <begin position="220"/>
        <end position="230"/>
    </location>
</feature>
<feature type="compositionally biased region" description="Polar residues" evidence="1">
    <location>
        <begin position="172"/>
        <end position="191"/>
    </location>
</feature>
<sequence>MSTFVLANNHAHAIHSKKKVDMWFKEQSINVGKLGRGQQAMYKTLLNVTNEKRRLRKKKYIQQQELVKQQLREKAAKERHDTAMEMSGLKRRKKRKDLQNGLPDIGEDGEEEANGKRLEESTRDEKDQSKQHGDGNHTQSNYVSNRAVYLETPVKASGEKKNSEEKNRLSENTEPGTNSTETDVSFSTNSAKKTDITPTERSELGGQFEDNLIDIVSVANKKERDLNEQTKKRKEKKVKEPVGLFPSISLTTSYLTHGAPERDSDKKQTKPGKKSPTKEEHREKSPSPEVNETKQTERKHRMIKKEKEPEQLPGYLQRSSGEGTGSTSSSSVGDSVERKGKPERKVNIRNFKRFTRSIRIPSNVHIPRVSNVTRYRRNENGSLVPSEISVRPADEDYKIPSLRQAYFVKKALKEEKDKARQSEKKLQDFYGKMESLVPSRLAQLDHPIQSPSRELFTDGHVGQPKLGFSASLLAQMGGNTVEGDVHDLKNCKYIRFHEIVTPEQRELLRRRRQSSWGQQPESLPTAAPTSIKKVPLR</sequence>
<feature type="compositionally biased region" description="Basic and acidic residues" evidence="1">
    <location>
        <begin position="276"/>
        <end position="296"/>
    </location>
</feature>
<feature type="region of interest" description="Disordered" evidence="1">
    <location>
        <begin position="508"/>
        <end position="537"/>
    </location>
</feature>
<feature type="compositionally biased region" description="Basic and acidic residues" evidence="1">
    <location>
        <begin position="259"/>
        <end position="268"/>
    </location>
</feature>
<feature type="compositionally biased region" description="Low complexity" evidence="1">
    <location>
        <begin position="319"/>
        <end position="334"/>
    </location>
</feature>
<evidence type="ECO:0000313" key="3">
    <source>
        <dbReference type="RefSeq" id="XP_006812716.1"/>
    </source>
</evidence>
<feature type="region of interest" description="Disordered" evidence="1">
    <location>
        <begin position="71"/>
        <end position="344"/>
    </location>
</feature>
<dbReference type="RefSeq" id="XP_006812716.1">
    <property type="nucleotide sequence ID" value="XM_006812653.1"/>
</dbReference>
<feature type="compositionally biased region" description="Basic and acidic residues" evidence="1">
    <location>
        <begin position="192"/>
        <end position="203"/>
    </location>
</feature>
<organism evidence="2 3">
    <name type="scientific">Saccoglossus kowalevskii</name>
    <name type="common">Acorn worm</name>
    <dbReference type="NCBI Taxonomy" id="10224"/>
    <lineage>
        <taxon>Eukaryota</taxon>
        <taxon>Metazoa</taxon>
        <taxon>Hemichordata</taxon>
        <taxon>Enteropneusta</taxon>
        <taxon>Harrimaniidae</taxon>
        <taxon>Saccoglossus</taxon>
    </lineage>
</organism>
<dbReference type="GeneID" id="102804992"/>
<evidence type="ECO:0000256" key="1">
    <source>
        <dbReference type="SAM" id="MobiDB-lite"/>
    </source>
</evidence>
<dbReference type="Proteomes" id="UP000694865">
    <property type="component" value="Unplaced"/>
</dbReference>
<protein>
    <submittedName>
        <fullName evidence="3">Pre-mRNA-splicing factor CWC22 homolog</fullName>
    </submittedName>
</protein>
<name>A0ABM0LY75_SACKO</name>
<gene>
    <name evidence="3" type="primary">LOC102804992</name>
</gene>
<reference evidence="3" key="1">
    <citation type="submission" date="2025-08" db="UniProtKB">
        <authorList>
            <consortium name="RefSeq"/>
        </authorList>
    </citation>
    <scope>IDENTIFICATION</scope>
    <source>
        <tissue evidence="3">Testes</tissue>
    </source>
</reference>
<feature type="compositionally biased region" description="Basic and acidic residues" evidence="1">
    <location>
        <begin position="157"/>
        <end position="171"/>
    </location>
</feature>
<feature type="compositionally biased region" description="Basic and acidic residues" evidence="1">
    <location>
        <begin position="71"/>
        <end position="83"/>
    </location>
</feature>